<evidence type="ECO:0008006" key="3">
    <source>
        <dbReference type="Google" id="ProtNLM"/>
    </source>
</evidence>
<reference evidence="1" key="1">
    <citation type="journal article" date="2022" name="Toxins">
        <title>Genomic Analysis of Sphingopyxis sp. USTB-05 for Biodegrading Cyanobacterial Hepatotoxins.</title>
        <authorList>
            <person name="Liu C."/>
            <person name="Xu Q."/>
            <person name="Zhao Z."/>
            <person name="Zhang H."/>
            <person name="Liu X."/>
            <person name="Yin C."/>
            <person name="Liu Y."/>
            <person name="Yan H."/>
        </authorList>
    </citation>
    <scope>NUCLEOTIDE SEQUENCE</scope>
    <source>
        <strain evidence="1">NBD5</strain>
    </source>
</reference>
<name>A0ABY4X430_9SPHN</name>
<organism evidence="1 2">
    <name type="scientific">Sphingomonas morindae</name>
    <dbReference type="NCBI Taxonomy" id="1541170"/>
    <lineage>
        <taxon>Bacteria</taxon>
        <taxon>Pseudomonadati</taxon>
        <taxon>Pseudomonadota</taxon>
        <taxon>Alphaproteobacteria</taxon>
        <taxon>Sphingomonadales</taxon>
        <taxon>Sphingomonadaceae</taxon>
        <taxon>Sphingomonas</taxon>
    </lineage>
</organism>
<dbReference type="EMBL" id="CP084930">
    <property type="protein sequence ID" value="USI71610.1"/>
    <property type="molecule type" value="Genomic_DNA"/>
</dbReference>
<sequence>MESRDGEPVLMLGVIAQIDAYDPVAGAAVTLRAASHDDEGLCLLGQQIWWPALTKLPAFQYDLFDGAFGNDIEAPSTSFSLSAEPWALLGRYQLADAAVRIWAGEVGQRFDLDPPRFSGRVTAQPKLADGLAEITIAADDAWLDTPVLALYAGTGGIEGGADLTGQPKPLALGAPRYVAGTLIDTVNSVFQISAYGAIGAVEAPLEKLVRFGLYAGDFADYDALVAAAIAPGTYGTSLAHGLVRFGAPPAGQISFLVQGDVAGPNGWARLPGQLIRRIALLAGGAGKIDDASLDALDQRRPWKLSIDVTEQTTARELIQRIAASVNATAGVSWAGKLFVAPVELGAPVLALQADGSALPPVASVNQVAVDPPWWRLAIGAERCWTVHALGDIAFTAQLNQRGDYSAVATYREGDIVKTDAGLWLYIATAPSAGHAPPNKDYWASFSADASAALAAAQAAQQAADAANRQLSIIASDGYLSRAEKPQVIQDWVVIDQERAPLVNQSAALGVDSGQLQTAYNALGAYLSSLTPNWSDTTQDTAIDPATFRGKWADYYFAKVSLLNAIAQAAAQTASVTNRVYYSEFQAGSKGWMCAYNPAGVGAGAFGSPVGLLKYHGLSAGGRTGNATASFAADNSQQMSIVSRLANGDPNKYGIKVTPGERIFYGAIVSANNSQLYMVVRFFDAKGASGGVIIGEAPAAVSLANAIWPDNDTTDYAAIYRIGGFALVPANAVWAEIEIYAHALNAGYFDLYVTQVMLCDVPQAQTAWPRYVAGPAADPGSDKTSENTALDTTKLAGQDAAQVAQAVANANSAAAAAQGTANAVQAFTNDVADNNKASPDEKKRYQGQVAQWDFDVNQEVTKAQGLGVYAESNVYLAAWNDFRSFLVNTVQINDLGSRTSFDRNTFRGKSQSFTNAAQALQNALKDRGAQLSQQTTANLFMDPRFLRPGDQSAWTSFDTHIVIEDSGDGRRARYPADNGGDMAAITQRFICGYTDYVDVEFEYFVNGSTRVGNGEGANFGVWTNAYDGSGNLLSNAHYGATTDINSVRRDGWYRFNGRIPLAPYGGNIASVQLYLQVQPITGGNVYLRNPKGYLIRASSVNIGPNGRATTGTFNSSNMVAGIRSLNLTGFTLSQSMAADSKSITVNATQAQYRLDNGATITYPSASFGGLQFSTQYFFWRVDPNLDGGSGYSYSTNIADAVAPGQIYLGFILTANAAGTGGGGGGYGGSQCVDPDMYVKVEGRGPVKAKDVAPGERILCLTEDMKGTEFVEVTANMPYSNLKCRVTAASGEIWEGAINTPIPNPDGSYDLVANAWADKGPVGDADGKVAWSDMAAEAITMGPVQAISCHERVYAAGKEPGRYVFTHNITAKP</sequence>
<evidence type="ECO:0000313" key="1">
    <source>
        <dbReference type="EMBL" id="USI71610.1"/>
    </source>
</evidence>
<dbReference type="RefSeq" id="WP_252165423.1">
    <property type="nucleotide sequence ID" value="NZ_CP084930.1"/>
</dbReference>
<evidence type="ECO:0000313" key="2">
    <source>
        <dbReference type="Proteomes" id="UP001056937"/>
    </source>
</evidence>
<protein>
    <recommendedName>
        <fullName evidence="3">Tip attachment protein J domain-containing protein</fullName>
    </recommendedName>
</protein>
<gene>
    <name evidence="1" type="ORF">LHA26_09700</name>
</gene>
<proteinExistence type="predicted"/>
<accession>A0ABY4X430</accession>
<keyword evidence="2" id="KW-1185">Reference proteome</keyword>
<dbReference type="Proteomes" id="UP001056937">
    <property type="component" value="Chromosome 1"/>
</dbReference>